<dbReference type="EMBL" id="LQBL01000028">
    <property type="protein sequence ID" value="KUG53703.1"/>
    <property type="molecule type" value="Genomic_DNA"/>
</dbReference>
<dbReference type="Pfam" id="PF01883">
    <property type="entry name" value="FeS_assembly_P"/>
    <property type="match status" value="1"/>
</dbReference>
<protein>
    <submittedName>
        <fullName evidence="3">Phenylacetate-CoA oxygenase subunit PaaJ</fullName>
    </submittedName>
</protein>
<evidence type="ECO:0000259" key="2">
    <source>
        <dbReference type="Pfam" id="PF23451"/>
    </source>
</evidence>
<reference evidence="3 4" key="1">
    <citation type="submission" date="2015-12" db="EMBL/GenBank/DDBJ databases">
        <title>Serinicoccus chungangenesis strain CD08_5 genome sequencing and assembly.</title>
        <authorList>
            <person name="Chander A.M."/>
            <person name="Kaur G."/>
            <person name="Nair G.R."/>
            <person name="Dhawan D.K."/>
            <person name="Kochhar R.K."/>
            <person name="Mayilraj S."/>
            <person name="Bhadada S.K."/>
        </authorList>
    </citation>
    <scope>NUCLEOTIDE SEQUENCE [LARGE SCALE GENOMIC DNA]</scope>
    <source>
        <strain evidence="3 4">CD08_5</strain>
    </source>
</reference>
<dbReference type="InterPro" id="IPR011883">
    <property type="entry name" value="PaaD-like"/>
</dbReference>
<dbReference type="SUPFAM" id="SSF117916">
    <property type="entry name" value="Fe-S cluster assembly (FSCA) domain-like"/>
    <property type="match status" value="1"/>
</dbReference>
<evidence type="ECO:0000313" key="4">
    <source>
        <dbReference type="Proteomes" id="UP000054837"/>
    </source>
</evidence>
<comment type="caution">
    <text evidence="3">The sequence shown here is derived from an EMBL/GenBank/DDBJ whole genome shotgun (WGS) entry which is preliminary data.</text>
</comment>
<dbReference type="InterPro" id="IPR002744">
    <property type="entry name" value="MIP18-like"/>
</dbReference>
<evidence type="ECO:0000313" key="3">
    <source>
        <dbReference type="EMBL" id="KUG53703.1"/>
    </source>
</evidence>
<evidence type="ECO:0000259" key="1">
    <source>
        <dbReference type="Pfam" id="PF01883"/>
    </source>
</evidence>
<organism evidence="3 4">
    <name type="scientific">Serinicoccus chungangensis</name>
    <dbReference type="NCBI Taxonomy" id="767452"/>
    <lineage>
        <taxon>Bacteria</taxon>
        <taxon>Bacillati</taxon>
        <taxon>Actinomycetota</taxon>
        <taxon>Actinomycetes</taxon>
        <taxon>Micrococcales</taxon>
        <taxon>Ornithinimicrobiaceae</taxon>
        <taxon>Serinicoccus</taxon>
    </lineage>
</organism>
<sequence length="173" mass="18788">MVLDPDLVARVEQDMRAVPDPEIPVITIDDLGVLRAVETAEVDGHPGMRVTITPTYSGCPAMHAMADAVVEAGRSHGIPVEVVTRLSPAWTTDWMSEEGRDKLRRFGIAPPTGERAHSAPPGPVPVGLQLRVVTCPQCGSDDTEEVARFGSTACKALRRCRTCREPFDEFKTL</sequence>
<dbReference type="InterPro" id="IPR034904">
    <property type="entry name" value="FSCA_dom_sf"/>
</dbReference>
<dbReference type="NCBIfam" id="TIGR02159">
    <property type="entry name" value="PA_CoA_Oxy4"/>
    <property type="match status" value="1"/>
</dbReference>
<gene>
    <name evidence="3" type="ORF">AVL62_02755</name>
</gene>
<feature type="domain" description="PaaD zinc beta ribbon" evidence="2">
    <location>
        <begin position="131"/>
        <end position="171"/>
    </location>
</feature>
<keyword evidence="4" id="KW-1185">Reference proteome</keyword>
<accession>A0A0W8I644</accession>
<dbReference type="Proteomes" id="UP000054837">
    <property type="component" value="Unassembled WGS sequence"/>
</dbReference>
<dbReference type="PANTHER" id="PTHR42831">
    <property type="entry name" value="FE-S PROTEIN MATURATION AUXILIARY FACTOR YITW"/>
    <property type="match status" value="1"/>
</dbReference>
<feature type="domain" description="MIP18 family-like" evidence="1">
    <location>
        <begin position="10"/>
        <end position="72"/>
    </location>
</feature>
<dbReference type="AlphaFoldDB" id="A0A0W8I644"/>
<dbReference type="Pfam" id="PF23451">
    <property type="entry name" value="Zn_ribbon_PaaD"/>
    <property type="match status" value="1"/>
</dbReference>
<dbReference type="Gene3D" id="3.30.300.130">
    <property type="entry name" value="Fe-S cluster assembly (FSCA)"/>
    <property type="match status" value="1"/>
</dbReference>
<name>A0A0W8I644_9MICO</name>
<dbReference type="PANTHER" id="PTHR42831:SF3">
    <property type="entry name" value="1,2-PHENYLACETYL-COA EPOXIDASE, SUBUNIT D-RELATED"/>
    <property type="match status" value="1"/>
</dbReference>
<dbReference type="InterPro" id="IPR056572">
    <property type="entry name" value="Zn_ribbon_PaaD"/>
</dbReference>
<dbReference type="InterPro" id="IPR052339">
    <property type="entry name" value="Fe-S_Maturation_MIP18"/>
</dbReference>
<dbReference type="STRING" id="767452.AVL62_02755"/>
<proteinExistence type="predicted"/>